<reference evidence="2" key="1">
    <citation type="submission" date="2022-09" db="EMBL/GenBank/DDBJ databases">
        <title>The complete genome of Acidovorax sp. 5MLIR.</title>
        <authorList>
            <person name="Liu L."/>
            <person name="Yue J."/>
            <person name="Yang F."/>
            <person name="Yuan J."/>
            <person name="Li L."/>
        </authorList>
    </citation>
    <scope>NUCLEOTIDE SEQUENCE</scope>
    <source>
        <strain evidence="2">5MLIR</strain>
    </source>
</reference>
<keyword evidence="3" id="KW-1185">Reference proteome</keyword>
<dbReference type="InterPro" id="IPR021762">
    <property type="entry name" value="DUF3325"/>
</dbReference>
<accession>A0ABY6G957</accession>
<evidence type="ECO:0000313" key="3">
    <source>
        <dbReference type="Proteomes" id="UP001162800"/>
    </source>
</evidence>
<keyword evidence="1" id="KW-0472">Membrane</keyword>
<dbReference type="RefSeq" id="WP_231042372.1">
    <property type="nucleotide sequence ID" value="NZ_CP106881.1"/>
</dbReference>
<feature type="transmembrane region" description="Helical" evidence="1">
    <location>
        <begin position="39"/>
        <end position="60"/>
    </location>
</feature>
<keyword evidence="1" id="KW-1133">Transmembrane helix</keyword>
<organism evidence="2 3">
    <name type="scientific">Comamonas endophytica</name>
    <dbReference type="NCBI Taxonomy" id="2949090"/>
    <lineage>
        <taxon>Bacteria</taxon>
        <taxon>Pseudomonadati</taxon>
        <taxon>Pseudomonadota</taxon>
        <taxon>Betaproteobacteria</taxon>
        <taxon>Burkholderiales</taxon>
        <taxon>Comamonadaceae</taxon>
        <taxon>Comamonas</taxon>
    </lineage>
</organism>
<keyword evidence="1" id="KW-0812">Transmembrane</keyword>
<sequence>MSAWIAGALALPAFTALSLAMERHQEQVFGRALVLRASVIWRLAGIALLSLSLACCLAAGWSGAVAVTAWLGMLSFAALLTGWMLSYMPRHLLRAACAALALAALAFISRTYGQ</sequence>
<evidence type="ECO:0000256" key="1">
    <source>
        <dbReference type="SAM" id="Phobius"/>
    </source>
</evidence>
<dbReference type="Pfam" id="PF11804">
    <property type="entry name" value="DUF3325"/>
    <property type="match status" value="1"/>
</dbReference>
<protein>
    <submittedName>
        <fullName evidence="2">DUF3325 domain-containing protein</fullName>
    </submittedName>
</protein>
<name>A0ABY6G957_9BURK</name>
<feature type="transmembrane region" description="Helical" evidence="1">
    <location>
        <begin position="67"/>
        <end position="85"/>
    </location>
</feature>
<proteinExistence type="predicted"/>
<dbReference type="Proteomes" id="UP001162800">
    <property type="component" value="Chromosome"/>
</dbReference>
<evidence type="ECO:0000313" key="2">
    <source>
        <dbReference type="EMBL" id="UYG51601.1"/>
    </source>
</evidence>
<gene>
    <name evidence="2" type="ORF">M9799_16360</name>
</gene>
<dbReference type="EMBL" id="CP106881">
    <property type="protein sequence ID" value="UYG51601.1"/>
    <property type="molecule type" value="Genomic_DNA"/>
</dbReference>
<feature type="transmembrane region" description="Helical" evidence="1">
    <location>
        <begin position="91"/>
        <end position="108"/>
    </location>
</feature>